<dbReference type="InterPro" id="IPR012675">
    <property type="entry name" value="Beta-grasp_dom_sf"/>
</dbReference>
<evidence type="ECO:0000313" key="1">
    <source>
        <dbReference type="EMBL" id="NIH58106.1"/>
    </source>
</evidence>
<comment type="caution">
    <text evidence="1">The sequence shown here is derived from an EMBL/GenBank/DDBJ whole genome shotgun (WGS) entry which is preliminary data.</text>
</comment>
<dbReference type="SUPFAM" id="SSF54285">
    <property type="entry name" value="MoaD/ThiS"/>
    <property type="match status" value="1"/>
</dbReference>
<proteinExistence type="predicted"/>
<dbReference type="Pfam" id="PF02597">
    <property type="entry name" value="ThiS"/>
    <property type="match status" value="1"/>
</dbReference>
<gene>
    <name evidence="1" type="ORF">FB473_002798</name>
</gene>
<dbReference type="RefSeq" id="WP_167169829.1">
    <property type="nucleotide sequence ID" value="NZ_BAAAOO010000006.1"/>
</dbReference>
<sequence>MTTARVTFYAGAAEAAGTDSTHITLPDGATVGDLISALGEGKSRLTEVLGVCAIAVAGQQASDGDEPLPAGEIDVDVLPPFAGG</sequence>
<dbReference type="InterPro" id="IPR016155">
    <property type="entry name" value="Mopterin_synth/thiamin_S_b"/>
</dbReference>
<protein>
    <submittedName>
        <fullName evidence="1">Molybdopterin converting factor small subunit</fullName>
    </submittedName>
</protein>
<accession>A0ABX0SMW2</accession>
<evidence type="ECO:0000313" key="2">
    <source>
        <dbReference type="Proteomes" id="UP000749311"/>
    </source>
</evidence>
<organism evidence="1 2">
    <name type="scientific">Brooklawnia cerclae</name>
    <dbReference type="NCBI Taxonomy" id="349934"/>
    <lineage>
        <taxon>Bacteria</taxon>
        <taxon>Bacillati</taxon>
        <taxon>Actinomycetota</taxon>
        <taxon>Actinomycetes</taxon>
        <taxon>Propionibacteriales</taxon>
        <taxon>Propionibacteriaceae</taxon>
        <taxon>Brooklawnia</taxon>
    </lineage>
</organism>
<dbReference type="EMBL" id="JAAMOZ010000002">
    <property type="protein sequence ID" value="NIH58106.1"/>
    <property type="molecule type" value="Genomic_DNA"/>
</dbReference>
<keyword evidence="2" id="KW-1185">Reference proteome</keyword>
<reference evidence="1 2" key="1">
    <citation type="submission" date="2020-02" db="EMBL/GenBank/DDBJ databases">
        <title>Sequencing the genomes of 1000 actinobacteria strains.</title>
        <authorList>
            <person name="Klenk H.-P."/>
        </authorList>
    </citation>
    <scope>NUCLEOTIDE SEQUENCE [LARGE SCALE GENOMIC DNA]</scope>
    <source>
        <strain evidence="1 2">DSM 19609</strain>
    </source>
</reference>
<dbReference type="InterPro" id="IPR003749">
    <property type="entry name" value="ThiS/MoaD-like"/>
</dbReference>
<dbReference type="Gene3D" id="3.10.20.30">
    <property type="match status" value="1"/>
</dbReference>
<dbReference type="Proteomes" id="UP000749311">
    <property type="component" value="Unassembled WGS sequence"/>
</dbReference>
<name>A0ABX0SMW2_9ACTN</name>